<evidence type="ECO:0008006" key="4">
    <source>
        <dbReference type="Google" id="ProtNLM"/>
    </source>
</evidence>
<reference evidence="2" key="2">
    <citation type="journal article" date="2023" name="IMA Fungus">
        <title>Comparative genomic study of the Penicillium genus elucidates a diverse pangenome and 15 lateral gene transfer events.</title>
        <authorList>
            <person name="Petersen C."/>
            <person name="Sorensen T."/>
            <person name="Nielsen M.R."/>
            <person name="Sondergaard T.E."/>
            <person name="Sorensen J.L."/>
            <person name="Fitzpatrick D.A."/>
            <person name="Frisvad J.C."/>
            <person name="Nielsen K.L."/>
        </authorList>
    </citation>
    <scope>NUCLEOTIDE SEQUENCE</scope>
    <source>
        <strain evidence="2">IBT 34128</strain>
    </source>
</reference>
<reference evidence="2" key="1">
    <citation type="submission" date="2022-11" db="EMBL/GenBank/DDBJ databases">
        <authorList>
            <person name="Petersen C."/>
        </authorList>
    </citation>
    <scope>NUCLEOTIDE SEQUENCE</scope>
    <source>
        <strain evidence="2">IBT 34128</strain>
    </source>
</reference>
<protein>
    <recommendedName>
        <fullName evidence="4">RNase III domain-containing protein</fullName>
    </recommendedName>
</protein>
<gene>
    <name evidence="2" type="ORF">NUU61_001587</name>
</gene>
<dbReference type="AlphaFoldDB" id="A0A9W9G2B0"/>
<evidence type="ECO:0000313" key="3">
    <source>
        <dbReference type="Proteomes" id="UP001141434"/>
    </source>
</evidence>
<keyword evidence="3" id="KW-1185">Reference proteome</keyword>
<name>A0A9W9G2B0_9EURO</name>
<proteinExistence type="predicted"/>
<organism evidence="2 3">
    <name type="scientific">Penicillium alfredii</name>
    <dbReference type="NCBI Taxonomy" id="1506179"/>
    <lineage>
        <taxon>Eukaryota</taxon>
        <taxon>Fungi</taxon>
        <taxon>Dikarya</taxon>
        <taxon>Ascomycota</taxon>
        <taxon>Pezizomycotina</taxon>
        <taxon>Eurotiomycetes</taxon>
        <taxon>Eurotiomycetidae</taxon>
        <taxon>Eurotiales</taxon>
        <taxon>Aspergillaceae</taxon>
        <taxon>Penicillium</taxon>
    </lineage>
</organism>
<sequence length="655" mass="72680">MNASAIERVRTLFGIPDVPADLIQEAITVAGASPKYPDGFKNLSQLGVTSINACVQELGIKTSSTREVISDVMTNYNTMEYRAVVARRNGIQDLIEYGNNGRKTERNLAFAITALVATVFLTQERDFFRKSVIKLGFLDEGSGLQLRQKYEAVMRERSVPRPTSPPSVTAASVQDRTTMDEQSLLPPFRQSSEASFSEDTRLPAATSEASLTSECSSFVPFNLSTEIDSLDIVHCSATQSGNSQVITQATDPAQWMDLFDSELCQVFEGPRSMNEMSPPAENCAFSLQATALREPIIYQDTCAVNVNAAIALVEEQMSTAALSGTTRKRKSVNDNNAQKPKRANTVITARWVSSLTEEMERCQLKDSFLPPSVFFREEIELQCSKLDGRWNEMLTSILVQIADSNSFACLREAVCASKSMGSNNARKISTDTSVADRLHILEKLNGENVYNCFLARYHTLELFRDCGGNEGTEDLRIIPYAADKMVTHSGRRGNPTRIALAEVTDRMMTREFPSLASNTVEYKRKRAAMKRHRLLASRFQTFVDAFGPAILCFIQPFNGQIASNGGISDNKIREINETSLKAFVDILNRSQGDYLREVCQAAEPLLQYLVYEDSTITEFAIERTDVDILQLPKGSKGLLRLLKGTSGNGEIDEIY</sequence>
<dbReference type="Proteomes" id="UP001141434">
    <property type="component" value="Unassembled WGS sequence"/>
</dbReference>
<dbReference type="RefSeq" id="XP_056515098.1">
    <property type="nucleotide sequence ID" value="XM_056652169.1"/>
</dbReference>
<dbReference type="GeneID" id="81391337"/>
<evidence type="ECO:0000313" key="2">
    <source>
        <dbReference type="EMBL" id="KAJ5110330.1"/>
    </source>
</evidence>
<accession>A0A9W9G2B0</accession>
<evidence type="ECO:0000256" key="1">
    <source>
        <dbReference type="SAM" id="MobiDB-lite"/>
    </source>
</evidence>
<dbReference type="EMBL" id="JAPMSZ010000003">
    <property type="protein sequence ID" value="KAJ5110330.1"/>
    <property type="molecule type" value="Genomic_DNA"/>
</dbReference>
<feature type="region of interest" description="Disordered" evidence="1">
    <location>
        <begin position="155"/>
        <end position="177"/>
    </location>
</feature>
<feature type="region of interest" description="Disordered" evidence="1">
    <location>
        <begin position="184"/>
        <end position="203"/>
    </location>
</feature>
<comment type="caution">
    <text evidence="2">The sequence shown here is derived from an EMBL/GenBank/DDBJ whole genome shotgun (WGS) entry which is preliminary data.</text>
</comment>
<dbReference type="OrthoDB" id="67027at2759"/>